<evidence type="ECO:0000256" key="14">
    <source>
        <dbReference type="RuleBase" id="RU003357"/>
    </source>
</evidence>
<keyword evidence="18" id="KW-0675">Receptor</keyword>
<dbReference type="InterPro" id="IPR010917">
    <property type="entry name" value="TonB_rcpt_CS"/>
</dbReference>
<keyword evidence="6 15" id="KW-0732">Signal</keyword>
<comment type="similarity">
    <text evidence="12 14">Belongs to the TonB-dependent receptor family.</text>
</comment>
<keyword evidence="10 12" id="KW-0472">Membrane</keyword>
<dbReference type="PANTHER" id="PTHR32552:SF81">
    <property type="entry name" value="TONB-DEPENDENT OUTER MEMBRANE RECEPTOR"/>
    <property type="match status" value="1"/>
</dbReference>
<keyword evidence="19" id="KW-1185">Reference proteome</keyword>
<name>A0A7X5Y074_9SPHN</name>
<evidence type="ECO:0000259" key="17">
    <source>
        <dbReference type="Pfam" id="PF07715"/>
    </source>
</evidence>
<accession>A0A7X5Y074</accession>
<dbReference type="RefSeq" id="WP_125975323.1">
    <property type="nucleotide sequence ID" value="NZ_BAAADY010000038.1"/>
</dbReference>
<comment type="caution">
    <text evidence="18">The sequence shown here is derived from an EMBL/GenBank/DDBJ whole genome shotgun (WGS) entry which is preliminary data.</text>
</comment>
<evidence type="ECO:0000256" key="2">
    <source>
        <dbReference type="ARBA" id="ARBA00022448"/>
    </source>
</evidence>
<evidence type="ECO:0000256" key="11">
    <source>
        <dbReference type="ARBA" id="ARBA00023237"/>
    </source>
</evidence>
<dbReference type="Pfam" id="PF07715">
    <property type="entry name" value="Plug"/>
    <property type="match status" value="1"/>
</dbReference>
<organism evidence="18 19">
    <name type="scientific">Sphingomonas trueperi</name>
    <dbReference type="NCBI Taxonomy" id="53317"/>
    <lineage>
        <taxon>Bacteria</taxon>
        <taxon>Pseudomonadati</taxon>
        <taxon>Pseudomonadota</taxon>
        <taxon>Alphaproteobacteria</taxon>
        <taxon>Sphingomonadales</taxon>
        <taxon>Sphingomonadaceae</taxon>
        <taxon>Sphingomonas</taxon>
    </lineage>
</organism>
<keyword evidence="4" id="KW-0410">Iron transport</keyword>
<reference evidence="18 19" key="1">
    <citation type="submission" date="2020-03" db="EMBL/GenBank/DDBJ databases">
        <title>Genomic Encyclopedia of Type Strains, Phase IV (KMG-IV): sequencing the most valuable type-strain genomes for metagenomic binning, comparative biology and taxonomic classification.</title>
        <authorList>
            <person name="Goeker M."/>
        </authorList>
    </citation>
    <scope>NUCLEOTIDE SEQUENCE [LARGE SCALE GENOMIC DNA]</scope>
    <source>
        <strain evidence="18 19">DSM 7225</strain>
    </source>
</reference>
<dbReference type="PROSITE" id="PS52016">
    <property type="entry name" value="TONB_DEPENDENT_REC_3"/>
    <property type="match status" value="1"/>
</dbReference>
<keyword evidence="3 12" id="KW-1134">Transmembrane beta strand</keyword>
<keyword evidence="7" id="KW-0408">Iron</keyword>
<evidence type="ECO:0000256" key="13">
    <source>
        <dbReference type="PROSITE-ProRule" id="PRU10144"/>
    </source>
</evidence>
<dbReference type="InterPro" id="IPR037066">
    <property type="entry name" value="Plug_dom_sf"/>
</dbReference>
<evidence type="ECO:0000256" key="9">
    <source>
        <dbReference type="ARBA" id="ARBA00023077"/>
    </source>
</evidence>
<dbReference type="EMBL" id="JAATJB010000009">
    <property type="protein sequence ID" value="NJB98634.1"/>
    <property type="molecule type" value="Genomic_DNA"/>
</dbReference>
<dbReference type="Proteomes" id="UP000531251">
    <property type="component" value="Unassembled WGS sequence"/>
</dbReference>
<feature type="signal peptide" evidence="15">
    <location>
        <begin position="1"/>
        <end position="21"/>
    </location>
</feature>
<dbReference type="PROSITE" id="PS01156">
    <property type="entry name" value="TONB_DEPENDENT_REC_2"/>
    <property type="match status" value="1"/>
</dbReference>
<dbReference type="InterPro" id="IPR039426">
    <property type="entry name" value="TonB-dep_rcpt-like"/>
</dbReference>
<dbReference type="GO" id="GO:0006826">
    <property type="term" value="P:iron ion transport"/>
    <property type="evidence" value="ECO:0007669"/>
    <property type="project" value="UniProtKB-KW"/>
</dbReference>
<gene>
    <name evidence="18" type="ORF">GGR89_002967</name>
</gene>
<feature type="chain" id="PRO_5030795603" evidence="15">
    <location>
        <begin position="22"/>
        <end position="908"/>
    </location>
</feature>
<dbReference type="SUPFAM" id="SSF56935">
    <property type="entry name" value="Porins"/>
    <property type="match status" value="1"/>
</dbReference>
<evidence type="ECO:0000256" key="7">
    <source>
        <dbReference type="ARBA" id="ARBA00023004"/>
    </source>
</evidence>
<feature type="domain" description="TonB-dependent receptor plug" evidence="17">
    <location>
        <begin position="56"/>
        <end position="164"/>
    </location>
</feature>
<comment type="subcellular location">
    <subcellularLocation>
        <location evidence="1 12">Cell outer membrane</location>
        <topology evidence="1 12">Multi-pass membrane protein</topology>
    </subcellularLocation>
</comment>
<keyword evidence="11 12" id="KW-0998">Cell outer membrane</keyword>
<keyword evidence="8" id="KW-0406">Ion transport</keyword>
<evidence type="ECO:0000256" key="12">
    <source>
        <dbReference type="PROSITE-ProRule" id="PRU01360"/>
    </source>
</evidence>
<evidence type="ECO:0000313" key="19">
    <source>
        <dbReference type="Proteomes" id="UP000531251"/>
    </source>
</evidence>
<dbReference type="InterPro" id="IPR036942">
    <property type="entry name" value="Beta-barrel_TonB_sf"/>
</dbReference>
<dbReference type="Gene3D" id="2.40.170.20">
    <property type="entry name" value="TonB-dependent receptor, beta-barrel domain"/>
    <property type="match status" value="1"/>
</dbReference>
<protein>
    <submittedName>
        <fullName evidence="18">Outer membrane receptor protein involved in Fe transport</fullName>
    </submittedName>
</protein>
<keyword evidence="2 12" id="KW-0813">Transport</keyword>
<proteinExistence type="inferred from homology"/>
<evidence type="ECO:0000256" key="4">
    <source>
        <dbReference type="ARBA" id="ARBA00022496"/>
    </source>
</evidence>
<evidence type="ECO:0000256" key="1">
    <source>
        <dbReference type="ARBA" id="ARBA00004571"/>
    </source>
</evidence>
<evidence type="ECO:0000259" key="16">
    <source>
        <dbReference type="Pfam" id="PF00593"/>
    </source>
</evidence>
<dbReference type="AlphaFoldDB" id="A0A7X5Y074"/>
<evidence type="ECO:0000256" key="8">
    <source>
        <dbReference type="ARBA" id="ARBA00023065"/>
    </source>
</evidence>
<evidence type="ECO:0000256" key="5">
    <source>
        <dbReference type="ARBA" id="ARBA00022692"/>
    </source>
</evidence>
<evidence type="ECO:0000256" key="6">
    <source>
        <dbReference type="ARBA" id="ARBA00022729"/>
    </source>
</evidence>
<dbReference type="GO" id="GO:0009279">
    <property type="term" value="C:cell outer membrane"/>
    <property type="evidence" value="ECO:0007669"/>
    <property type="project" value="UniProtKB-SubCell"/>
</dbReference>
<keyword evidence="9 14" id="KW-0798">TonB box</keyword>
<feature type="domain" description="TonB-dependent receptor-like beta-barrel" evidence="16">
    <location>
        <begin position="319"/>
        <end position="852"/>
    </location>
</feature>
<keyword evidence="5 12" id="KW-0812">Transmembrane</keyword>
<dbReference type="Gene3D" id="2.170.130.10">
    <property type="entry name" value="TonB-dependent receptor, plug domain"/>
    <property type="match status" value="1"/>
</dbReference>
<evidence type="ECO:0000256" key="3">
    <source>
        <dbReference type="ARBA" id="ARBA00022452"/>
    </source>
</evidence>
<evidence type="ECO:0000313" key="18">
    <source>
        <dbReference type="EMBL" id="NJB98634.1"/>
    </source>
</evidence>
<evidence type="ECO:0000256" key="15">
    <source>
        <dbReference type="SAM" id="SignalP"/>
    </source>
</evidence>
<sequence>MSKWALLLSAGVLALAAPAAAQDLRGSAANTPPEADNESPNSADIVVTATRRSERLSNVPIAVSAFGQAALQNSGATDIRQMTQIAPSLLVSSTGSEANASARVRGIGTVGDNPGLESSVAVFIDGIYRSRTGSGLNDMGEIERIEVLRGPQGTLSGRNSSAGAISIYTKVPEFKFGGFAEATYGNFDAVRLSGALTGPLVKDLVAFRLDGVYSKRDGYLHDVVNKTDYNDRDRYFVRGQLLFTVTPDLGIRLIADYTHRNEKCCGAVYMDTREKLDPTPGKPGDFAINPAGNRITAILRSMGGVLPSEGAPYNRQIAQTPGRAYTNLTTDYGLSARVRWNLGATQLTSLTAYREYKSAGAGDIDYGNVDIAYRPDDGNAYRQFHTFSHESRFSGTILGDRLDWLVGGYYAHEKLRVADNLRFGTQYGAFAACRMVATINPAAALRDPTRPGCLSAAGRAVLTPAVGSQIIGGIDRLSTLNDRGSTLDLYDQTSNNWALFTHNIYKLTKTLSFTLGARYTRESKSLKAAFNNNNTVCPAQQAALGPLLVSTNATLQSLAGGIVTLTCTGNSTAALTGVPFADKFKEGQLTGTAVLSWKPAESTLFYASYARGYKAGGYNLDRSDLSTTVFATPRPASVTNLRFDPETVNAFEIGAKYSARHITANMALYRSEFTNFQLNTFNGTSYIVQNIGGCSSALNGADRDNSSATGACTGSVGKGVVTQGVELELGFYPTSNFTVNLGYTLADAKYQRDLVGSKAGEPLNAALFLLPGSQMSNAPRNTVTSAVTWTPPIGSNGMTGLFYVDGRMTSDYNTGSDLFVEKLQDGFVTMNARIGVRGPDEKWAVELWAQNLLDTDYQQVAFNLPFQGAGSRSQVQAFGAPSFAVGNAMFGSFLAEPRTYGLTVRTRF</sequence>
<dbReference type="PANTHER" id="PTHR32552">
    <property type="entry name" value="FERRICHROME IRON RECEPTOR-RELATED"/>
    <property type="match status" value="1"/>
</dbReference>
<evidence type="ECO:0000256" key="10">
    <source>
        <dbReference type="ARBA" id="ARBA00023136"/>
    </source>
</evidence>
<feature type="short sequence motif" description="TonB C-terminal box" evidence="13">
    <location>
        <begin position="891"/>
        <end position="908"/>
    </location>
</feature>
<dbReference type="InterPro" id="IPR012910">
    <property type="entry name" value="Plug_dom"/>
</dbReference>
<dbReference type="Pfam" id="PF00593">
    <property type="entry name" value="TonB_dep_Rec_b-barrel"/>
    <property type="match status" value="1"/>
</dbReference>
<dbReference type="InterPro" id="IPR000531">
    <property type="entry name" value="Beta-barrel_TonB"/>
</dbReference>